<evidence type="ECO:0000256" key="1">
    <source>
        <dbReference type="SAM" id="Phobius"/>
    </source>
</evidence>
<evidence type="ECO:0000313" key="2">
    <source>
        <dbReference type="EMBL" id="OAK56786.1"/>
    </source>
</evidence>
<accession>A0AA91I7N3</accession>
<dbReference type="EMBL" id="LVHG01000096">
    <property type="protein sequence ID" value="OAK56786.1"/>
    <property type="molecule type" value="Genomic_DNA"/>
</dbReference>
<dbReference type="AlphaFoldDB" id="A0AA91I7N3"/>
<gene>
    <name evidence="2" type="ORF">A3K87_30480</name>
</gene>
<name>A0AA91I7N3_VARPD</name>
<sequence>MDDEVPAPALLVAAVAGLADFLAAVTALAGAAAVFLVGALFSFAVGSGTAAETFFAAGAACFAAATFFAAGLVAGVALAAGFFTVTGSLVELERAFTGCLLPWEPIAAFRPRRLHVVGVPANGEPRGYTPESPPETCGAPCRMPHPVRWDGVWLPEQARDCIENSKARAMCPAAGRVH</sequence>
<organism evidence="2 3">
    <name type="scientific">Variovorax paradoxus</name>
    <dbReference type="NCBI Taxonomy" id="34073"/>
    <lineage>
        <taxon>Bacteria</taxon>
        <taxon>Pseudomonadati</taxon>
        <taxon>Pseudomonadota</taxon>
        <taxon>Betaproteobacteria</taxon>
        <taxon>Burkholderiales</taxon>
        <taxon>Comamonadaceae</taxon>
        <taxon>Variovorax</taxon>
    </lineage>
</organism>
<keyword evidence="1" id="KW-0472">Membrane</keyword>
<keyword evidence="1" id="KW-0812">Transmembrane</keyword>
<dbReference type="Proteomes" id="UP000077852">
    <property type="component" value="Unassembled WGS sequence"/>
</dbReference>
<evidence type="ECO:0000313" key="3">
    <source>
        <dbReference type="Proteomes" id="UP000077852"/>
    </source>
</evidence>
<proteinExistence type="predicted"/>
<reference evidence="2 3" key="1">
    <citation type="submission" date="2016-03" db="EMBL/GenBank/DDBJ databases">
        <title>Genome sequence of Variovorax paradoxus KB5.</title>
        <authorList>
            <person name="Jeong H."/>
            <person name="Hong C.E."/>
            <person name="Jo S.H."/>
            <person name="Park J.M."/>
        </authorList>
    </citation>
    <scope>NUCLEOTIDE SEQUENCE [LARGE SCALE GENOMIC DNA]</scope>
    <source>
        <strain evidence="2 3">KB5</strain>
    </source>
</reference>
<feature type="transmembrane region" description="Helical" evidence="1">
    <location>
        <begin position="12"/>
        <end position="41"/>
    </location>
</feature>
<feature type="transmembrane region" description="Helical" evidence="1">
    <location>
        <begin position="53"/>
        <end position="83"/>
    </location>
</feature>
<protein>
    <submittedName>
        <fullName evidence="2">Uncharacterized protein</fullName>
    </submittedName>
</protein>
<keyword evidence="1" id="KW-1133">Transmembrane helix</keyword>
<comment type="caution">
    <text evidence="2">The sequence shown here is derived from an EMBL/GenBank/DDBJ whole genome shotgun (WGS) entry which is preliminary data.</text>
</comment>